<name>A0A840I2A0_9PROT</name>
<dbReference type="Gene3D" id="3.40.50.300">
    <property type="entry name" value="P-loop containing nucleotide triphosphate hydrolases"/>
    <property type="match status" value="1"/>
</dbReference>
<dbReference type="EMBL" id="JACHOB010000001">
    <property type="protein sequence ID" value="MBB4658412.1"/>
    <property type="molecule type" value="Genomic_DNA"/>
</dbReference>
<organism evidence="1 2">
    <name type="scientific">Parvularcula dongshanensis</name>
    <dbReference type="NCBI Taxonomy" id="1173995"/>
    <lineage>
        <taxon>Bacteria</taxon>
        <taxon>Pseudomonadati</taxon>
        <taxon>Pseudomonadota</taxon>
        <taxon>Alphaproteobacteria</taxon>
        <taxon>Parvularculales</taxon>
        <taxon>Parvularculaceae</taxon>
        <taxon>Parvularcula</taxon>
    </lineage>
</organism>
<protein>
    <submittedName>
        <fullName evidence="1">Protein ImuA</fullName>
    </submittedName>
</protein>
<evidence type="ECO:0000313" key="1">
    <source>
        <dbReference type="EMBL" id="MBB4658412.1"/>
    </source>
</evidence>
<dbReference type="AlphaFoldDB" id="A0A840I2A0"/>
<proteinExistence type="predicted"/>
<keyword evidence="2" id="KW-1185">Reference proteome</keyword>
<dbReference type="InterPro" id="IPR027417">
    <property type="entry name" value="P-loop_NTPase"/>
</dbReference>
<gene>
    <name evidence="1" type="ORF">GGQ59_000912</name>
</gene>
<reference evidence="1 2" key="1">
    <citation type="submission" date="2020-08" db="EMBL/GenBank/DDBJ databases">
        <title>Genomic Encyclopedia of Type Strains, Phase IV (KMG-IV): sequencing the most valuable type-strain genomes for metagenomic binning, comparative biology and taxonomic classification.</title>
        <authorList>
            <person name="Goeker M."/>
        </authorList>
    </citation>
    <scope>NUCLEOTIDE SEQUENCE [LARGE SCALE GENOMIC DNA]</scope>
    <source>
        <strain evidence="1 2">DSM 102850</strain>
    </source>
</reference>
<dbReference type="RefSeq" id="WP_183816211.1">
    <property type="nucleotide sequence ID" value="NZ_JACHOB010000001.1"/>
</dbReference>
<sequence length="245" mass="25569">MSRSQQIEALRAQIGVGSEVPKAVPLAFGAAPIDEALPGGGLALGSHELCPGGADLPHEAACVQLAAWLLGQARGPVVWVLPRLTLFPPALAEAGLSPSRVLFAEAGRDEDVLAVAEEALRHGGLAGVVCEASRLTLTASRRLQLAGEAGGVPCLTFRRWRRGQAPSVGTACATRWTVTALPSRAPSGLPRAAWRLALTRCRGGQPRSWDVALEPQSEPGTPLRLRLADAVAGRQAVPTARRFAA</sequence>
<dbReference type="Proteomes" id="UP000563524">
    <property type="component" value="Unassembled WGS sequence"/>
</dbReference>
<evidence type="ECO:0000313" key="2">
    <source>
        <dbReference type="Proteomes" id="UP000563524"/>
    </source>
</evidence>
<accession>A0A840I2A0</accession>
<dbReference type="SUPFAM" id="SSF52540">
    <property type="entry name" value="P-loop containing nucleoside triphosphate hydrolases"/>
    <property type="match status" value="1"/>
</dbReference>
<comment type="caution">
    <text evidence="1">The sequence shown here is derived from an EMBL/GenBank/DDBJ whole genome shotgun (WGS) entry which is preliminary data.</text>
</comment>